<dbReference type="GO" id="GO:0000014">
    <property type="term" value="F:single-stranded DNA endodeoxyribonuclease activity"/>
    <property type="evidence" value="ECO:0007669"/>
    <property type="project" value="TreeGrafter"/>
</dbReference>
<dbReference type="Pfam" id="PF01359">
    <property type="entry name" value="Transposase_1"/>
    <property type="match status" value="1"/>
</dbReference>
<dbReference type="Gene3D" id="3.30.70.270">
    <property type="match status" value="1"/>
</dbReference>
<dbReference type="AlphaFoldDB" id="A0A6P3X790"/>
<dbReference type="GO" id="GO:0042800">
    <property type="term" value="F:histone H3K4 methyltransferase activity"/>
    <property type="evidence" value="ECO:0007669"/>
    <property type="project" value="TreeGrafter"/>
</dbReference>
<dbReference type="GO" id="GO:0031297">
    <property type="term" value="P:replication fork processing"/>
    <property type="evidence" value="ECO:0007669"/>
    <property type="project" value="TreeGrafter"/>
</dbReference>
<proteinExistence type="predicted"/>
<dbReference type="KEGG" id="dqu:106744154"/>
<dbReference type="InterPro" id="IPR041426">
    <property type="entry name" value="Mos1_HTH"/>
</dbReference>
<dbReference type="RefSeq" id="XP_014474132.1">
    <property type="nucleotide sequence ID" value="XM_014618646.1"/>
</dbReference>
<dbReference type="OrthoDB" id="10032414at2759"/>
<dbReference type="GO" id="GO:0000729">
    <property type="term" value="P:DNA double-strand break processing"/>
    <property type="evidence" value="ECO:0007669"/>
    <property type="project" value="TreeGrafter"/>
</dbReference>
<dbReference type="GO" id="GO:0003690">
    <property type="term" value="F:double-stranded DNA binding"/>
    <property type="evidence" value="ECO:0007669"/>
    <property type="project" value="TreeGrafter"/>
</dbReference>
<dbReference type="InterPro" id="IPR001888">
    <property type="entry name" value="Transposase_1"/>
</dbReference>
<dbReference type="GO" id="GO:0006303">
    <property type="term" value="P:double-strand break repair via nonhomologous end joining"/>
    <property type="evidence" value="ECO:0007669"/>
    <property type="project" value="TreeGrafter"/>
</dbReference>
<dbReference type="PANTHER" id="PTHR46060:SF2">
    <property type="entry name" value="HISTONE-LYSINE N-METHYLTRANSFERASE SETMAR"/>
    <property type="match status" value="1"/>
</dbReference>
<dbReference type="GeneID" id="106744154"/>
<dbReference type="GO" id="GO:0044774">
    <property type="term" value="P:mitotic DNA integrity checkpoint signaling"/>
    <property type="evidence" value="ECO:0007669"/>
    <property type="project" value="TreeGrafter"/>
</dbReference>
<sequence length="1016" mass="116803">MEVKKEKIRYILQYHYDQGEKAEQAAKNICAVYGPNTVSNTTAKRWFQRFRSGNMDVKDEARSGRPIVENVDKIMKIVESDRHVSTYSIAQELKISQKTVWNHLHKAGLKKKLDVWVPHELTQKNLLDRIDACDSLLKRNEIEPFLKRMVTDNEKWVTYENNSRKRSWSNRGEPAQTIAKPGLTAKKVLLCVWWDWKGIIHYELLPSGQTLNSDLYCQQLTRLKQAIDQKRPELANRKSVVFHQDNARPHTSLTTRQKLRELGWEVLLHPPYNPDLTSHISPDINENQEEKYYSLTLEEKREKNPQGVRENFNISNQKLKHQKQDPIPFLSNIANKLSETQEGAFKACCENIKTQKIKEQSINISVKQPILIRTSGVKPVFDLQNSPDLEVPDRPVAIIDTSTSKTDMHSIDGFDERINIINYNENSDNPILNTNILCVKPTDTYDDDRLNDLLKLINLDHLNSEEATSILDLIKAHQECFQLPKEKLTATHVLQHRIPTTDDYPINTKQYRLPQVHKFEINKQVQELLDGDIIRHSQSSYNTPIWISPKRVDAHDTSSEDCKIINPKTKLNPNNPQDAELIRRLLEEDHDFEELDEENIFNSQLLGNHDTEESNGEDIPEMYLPEDHAITEIFPADTIPFTPEELAEPSTTETVNVVVHATESAEQKVEEPVGEEQNCLDKPGEILHHMLTAILYIPVQGNYLSQDMPKLTNLSVGMARLIKRKKGYHIILPISEDQSEGPTMVLKNIKDAIKNTRELAENLKLASISIAKNEHILNVPWNDIKTGFQTEFLNSDYHLQWINQMPTKECTDSNITGNALYSCRRTSWSNQDIQQNPSELLLRKSENRRPTIHLTLPPMSIEEITIPLLNQTTATIDDKFVKRFITIFGPLKAVFTDQGRNFIQMKANDNLIYAKTKSKIRYDKNINHQTFKPGDCIFLLRGPKPGKFGDQHTEPHEVLEINGLQSDEIHPHVTPTPTPTTRALKTDQSPWQGRSEMIEPVQEEPITTSTEAGPMW</sequence>
<protein>
    <submittedName>
        <fullName evidence="4">Uncharacterized protein LOC106744154</fullName>
    </submittedName>
</protein>
<dbReference type="GO" id="GO:0000793">
    <property type="term" value="C:condensed chromosome"/>
    <property type="evidence" value="ECO:0007669"/>
    <property type="project" value="TreeGrafter"/>
</dbReference>
<dbReference type="Gene3D" id="3.10.10.10">
    <property type="entry name" value="HIV Type 1 Reverse Transcriptase, subunit A, domain 1"/>
    <property type="match status" value="1"/>
</dbReference>
<dbReference type="Gene3D" id="3.30.420.10">
    <property type="entry name" value="Ribonuclease H-like superfamily/Ribonuclease H"/>
    <property type="match status" value="1"/>
</dbReference>
<evidence type="ECO:0000313" key="4">
    <source>
        <dbReference type="RefSeq" id="XP_014474132.1"/>
    </source>
</evidence>
<dbReference type="InterPro" id="IPR043502">
    <property type="entry name" value="DNA/RNA_pol_sf"/>
</dbReference>
<dbReference type="InterPro" id="IPR052709">
    <property type="entry name" value="Transposase-MT_Hybrid"/>
</dbReference>
<reference evidence="4" key="1">
    <citation type="submission" date="2025-08" db="UniProtKB">
        <authorList>
            <consortium name="RefSeq"/>
        </authorList>
    </citation>
    <scope>IDENTIFICATION</scope>
</reference>
<accession>A0A6P3X790</accession>
<evidence type="ECO:0000259" key="2">
    <source>
        <dbReference type="Pfam" id="PF17906"/>
    </source>
</evidence>
<dbReference type="InterPro" id="IPR043128">
    <property type="entry name" value="Rev_trsase/Diguanyl_cyclase"/>
</dbReference>
<organism evidence="3 4">
    <name type="scientific">Dinoponera quadriceps</name>
    <name type="common">South American ant</name>
    <dbReference type="NCBI Taxonomy" id="609295"/>
    <lineage>
        <taxon>Eukaryota</taxon>
        <taxon>Metazoa</taxon>
        <taxon>Ecdysozoa</taxon>
        <taxon>Arthropoda</taxon>
        <taxon>Hexapoda</taxon>
        <taxon>Insecta</taxon>
        <taxon>Pterygota</taxon>
        <taxon>Neoptera</taxon>
        <taxon>Endopterygota</taxon>
        <taxon>Hymenoptera</taxon>
        <taxon>Apocrita</taxon>
        <taxon>Aculeata</taxon>
        <taxon>Formicoidea</taxon>
        <taxon>Formicidae</taxon>
        <taxon>Ponerinae</taxon>
        <taxon>Ponerini</taxon>
        <taxon>Dinoponera</taxon>
    </lineage>
</organism>
<dbReference type="GO" id="GO:0046975">
    <property type="term" value="F:histone H3K36 methyltransferase activity"/>
    <property type="evidence" value="ECO:0007669"/>
    <property type="project" value="TreeGrafter"/>
</dbReference>
<name>A0A6P3X790_DINQU</name>
<dbReference type="SUPFAM" id="SSF56672">
    <property type="entry name" value="DNA/RNA polymerases"/>
    <property type="match status" value="1"/>
</dbReference>
<feature type="region of interest" description="Disordered" evidence="1">
    <location>
        <begin position="967"/>
        <end position="993"/>
    </location>
</feature>
<dbReference type="GO" id="GO:0005634">
    <property type="term" value="C:nucleus"/>
    <property type="evidence" value="ECO:0007669"/>
    <property type="project" value="TreeGrafter"/>
</dbReference>
<dbReference type="Pfam" id="PF17906">
    <property type="entry name" value="HTH_48"/>
    <property type="match status" value="1"/>
</dbReference>
<dbReference type="GO" id="GO:0044547">
    <property type="term" value="F:DNA topoisomerase binding"/>
    <property type="evidence" value="ECO:0007669"/>
    <property type="project" value="TreeGrafter"/>
</dbReference>
<dbReference type="GO" id="GO:0035861">
    <property type="term" value="C:site of double-strand break"/>
    <property type="evidence" value="ECO:0007669"/>
    <property type="project" value="TreeGrafter"/>
</dbReference>
<dbReference type="GO" id="GO:0071897">
    <property type="term" value="P:DNA biosynthetic process"/>
    <property type="evidence" value="ECO:0007669"/>
    <property type="project" value="UniProtKB-ARBA"/>
</dbReference>
<dbReference type="Gene3D" id="1.10.10.1450">
    <property type="match status" value="1"/>
</dbReference>
<dbReference type="GO" id="GO:0003697">
    <property type="term" value="F:single-stranded DNA binding"/>
    <property type="evidence" value="ECO:0007669"/>
    <property type="project" value="TreeGrafter"/>
</dbReference>
<evidence type="ECO:0000256" key="1">
    <source>
        <dbReference type="SAM" id="MobiDB-lite"/>
    </source>
</evidence>
<gene>
    <name evidence="4" type="primary">LOC106744154</name>
</gene>
<keyword evidence="3" id="KW-1185">Reference proteome</keyword>
<dbReference type="InterPro" id="IPR036397">
    <property type="entry name" value="RNaseH_sf"/>
</dbReference>
<evidence type="ECO:0000313" key="3">
    <source>
        <dbReference type="Proteomes" id="UP000515204"/>
    </source>
</evidence>
<feature type="domain" description="Mos1 transposase HTH" evidence="2">
    <location>
        <begin position="5"/>
        <end position="54"/>
    </location>
</feature>
<dbReference type="Proteomes" id="UP000515204">
    <property type="component" value="Unplaced"/>
</dbReference>
<dbReference type="GO" id="GO:0015074">
    <property type="term" value="P:DNA integration"/>
    <property type="evidence" value="ECO:0007669"/>
    <property type="project" value="TreeGrafter"/>
</dbReference>
<dbReference type="PANTHER" id="PTHR46060">
    <property type="entry name" value="MARINER MOS1 TRANSPOSASE-LIKE PROTEIN"/>
    <property type="match status" value="1"/>
</dbReference>